<dbReference type="GO" id="GO:0008270">
    <property type="term" value="F:zinc ion binding"/>
    <property type="evidence" value="ECO:0007669"/>
    <property type="project" value="UniProtKB-KW"/>
</dbReference>
<protein>
    <recommendedName>
        <fullName evidence="9">DUF659 domain-containing protein</fullName>
    </recommendedName>
</protein>
<organism evidence="7 8">
    <name type="scientific">Amanita muscaria (strain Koide BX008)</name>
    <dbReference type="NCBI Taxonomy" id="946122"/>
    <lineage>
        <taxon>Eukaryota</taxon>
        <taxon>Fungi</taxon>
        <taxon>Dikarya</taxon>
        <taxon>Basidiomycota</taxon>
        <taxon>Agaricomycotina</taxon>
        <taxon>Agaricomycetes</taxon>
        <taxon>Agaricomycetidae</taxon>
        <taxon>Agaricales</taxon>
        <taxon>Pluteineae</taxon>
        <taxon>Amanitaceae</taxon>
        <taxon>Amanita</taxon>
    </lineage>
</organism>
<sequence>MLTAAQRAKLLAAHADFVQTNRADLIDLLKLVEDTIPDTNDLERKDWTAHMGRLVDPPSADYFEIPEVTLLAPSLNETLSGHPLQEALRNERRTKLDGATGVGPARASHPSGVMKTGRSRIDLLDELVLEFKESKGPNDKETTVTYCIGCDKRTVGRDSKRILDHAGTKCEEMRNRWPTLYDRVRKTLNLKSNTTALETGNVKNLLKVRKATNEAGIRREGTVLKHFNIAKISAHQQAHLDLLLFKFFICCAIPFTVLDNQSFCDLVNALAMNYVVPDRSAFFARHIAQETAAFSSKLASRLEGETFLTLSFDGWSTRAKDEVYTFHTTTATRRSFFVDGHVFKGLSVTGQALQMVANQILLKHNPKQYGAIAGDGGPNVRLAKKELHVAYPWIINVYDPCHNLNLFLKDIGKLFKSLLSTISSISNYFSKSNYGTFQLSSERKTLGISEGIKSASETRFSSSYLQAKAIQSCMPAIQACLNKKTLVFDTAATKKLLPYLDAKDDRHYAFMRDLSSFVQALAPGANAILSLEGQAVTCADVFYAWVCIAWHLEQLLGNPRYGLQRYRREITEIYNHRFDQMMTESSHEVFLLGYWLHPLFRHNGGIQLAMPPFVGQELLGKLQQPALFKRFLKSALQILKGEQLRLGTGGKEESSALVNQVHQWAYNREPFRSHPWDADTTPFTYWKGLERDSNCNQLARIALKIFSISPSEICDERTASRLGWFNAARRSSMSPENLIECTKLYDFYTNGFDDGKFNHKAHVYLPKIKSTSNSEATTPATQYYSAPTLMDLLNEESFLPADINVERLEAEWFEQSDPYDLAETECMTTPDDANIIRCSTRWNVGDAVKLDSRSLASLIKHLGGDRSVSIVGGHAVDALSSATAGPSGTPNDWDMSEYI</sequence>
<keyword evidence="4" id="KW-0862">Zinc</keyword>
<dbReference type="OrthoDB" id="3020857at2759"/>
<dbReference type="InterPro" id="IPR052035">
    <property type="entry name" value="ZnF_BED_domain_contain"/>
</dbReference>
<name>A0A0C2WKY3_AMAMK</name>
<evidence type="ECO:0000256" key="2">
    <source>
        <dbReference type="ARBA" id="ARBA00022723"/>
    </source>
</evidence>
<evidence type="ECO:0000256" key="4">
    <source>
        <dbReference type="ARBA" id="ARBA00022833"/>
    </source>
</evidence>
<dbReference type="PANTHER" id="PTHR46481">
    <property type="entry name" value="ZINC FINGER BED DOMAIN-CONTAINING PROTEIN 4"/>
    <property type="match status" value="1"/>
</dbReference>
<dbReference type="AlphaFoldDB" id="A0A0C2WKY3"/>
<dbReference type="HOGENOM" id="CLU_322087_0_0_1"/>
<gene>
    <name evidence="7" type="ORF">M378DRAFT_16730</name>
</gene>
<reference evidence="7 8" key="1">
    <citation type="submission" date="2014-04" db="EMBL/GenBank/DDBJ databases">
        <title>Evolutionary Origins and Diversification of the Mycorrhizal Mutualists.</title>
        <authorList>
            <consortium name="DOE Joint Genome Institute"/>
            <consortium name="Mycorrhizal Genomics Consortium"/>
            <person name="Kohler A."/>
            <person name="Kuo A."/>
            <person name="Nagy L.G."/>
            <person name="Floudas D."/>
            <person name="Copeland A."/>
            <person name="Barry K.W."/>
            <person name="Cichocki N."/>
            <person name="Veneault-Fourrey C."/>
            <person name="LaButti K."/>
            <person name="Lindquist E.A."/>
            <person name="Lipzen A."/>
            <person name="Lundell T."/>
            <person name="Morin E."/>
            <person name="Murat C."/>
            <person name="Riley R."/>
            <person name="Ohm R."/>
            <person name="Sun H."/>
            <person name="Tunlid A."/>
            <person name="Henrissat B."/>
            <person name="Grigoriev I.V."/>
            <person name="Hibbett D.S."/>
            <person name="Martin F."/>
        </authorList>
    </citation>
    <scope>NUCLEOTIDE SEQUENCE [LARGE SCALE GENOMIC DNA]</scope>
    <source>
        <strain evidence="7 8">Koide BX008</strain>
    </source>
</reference>
<feature type="region of interest" description="Disordered" evidence="6">
    <location>
        <begin position="880"/>
        <end position="899"/>
    </location>
</feature>
<dbReference type="InterPro" id="IPR012337">
    <property type="entry name" value="RNaseH-like_sf"/>
</dbReference>
<evidence type="ECO:0000256" key="3">
    <source>
        <dbReference type="ARBA" id="ARBA00022771"/>
    </source>
</evidence>
<proteinExistence type="predicted"/>
<keyword evidence="5" id="KW-0539">Nucleus</keyword>
<evidence type="ECO:0000313" key="8">
    <source>
        <dbReference type="Proteomes" id="UP000054549"/>
    </source>
</evidence>
<comment type="subcellular location">
    <subcellularLocation>
        <location evidence="1">Nucleus</location>
    </subcellularLocation>
</comment>
<dbReference type="Proteomes" id="UP000054549">
    <property type="component" value="Unassembled WGS sequence"/>
</dbReference>
<dbReference type="PANTHER" id="PTHR46481:SF10">
    <property type="entry name" value="ZINC FINGER BED DOMAIN-CONTAINING PROTEIN 39"/>
    <property type="match status" value="1"/>
</dbReference>
<dbReference type="SUPFAM" id="SSF53098">
    <property type="entry name" value="Ribonuclease H-like"/>
    <property type="match status" value="1"/>
</dbReference>
<dbReference type="EMBL" id="KN818397">
    <property type="protein sequence ID" value="KIL56838.1"/>
    <property type="molecule type" value="Genomic_DNA"/>
</dbReference>
<evidence type="ECO:0000256" key="1">
    <source>
        <dbReference type="ARBA" id="ARBA00004123"/>
    </source>
</evidence>
<evidence type="ECO:0008006" key="9">
    <source>
        <dbReference type="Google" id="ProtNLM"/>
    </source>
</evidence>
<dbReference type="GO" id="GO:0005634">
    <property type="term" value="C:nucleus"/>
    <property type="evidence" value="ECO:0007669"/>
    <property type="project" value="UniProtKB-SubCell"/>
</dbReference>
<feature type="compositionally biased region" description="Polar residues" evidence="6">
    <location>
        <begin position="880"/>
        <end position="890"/>
    </location>
</feature>
<keyword evidence="8" id="KW-1185">Reference proteome</keyword>
<evidence type="ECO:0000313" key="7">
    <source>
        <dbReference type="EMBL" id="KIL56838.1"/>
    </source>
</evidence>
<evidence type="ECO:0000256" key="5">
    <source>
        <dbReference type="ARBA" id="ARBA00023242"/>
    </source>
</evidence>
<keyword evidence="2" id="KW-0479">Metal-binding</keyword>
<accession>A0A0C2WKY3</accession>
<keyword evidence="3" id="KW-0863">Zinc-finger</keyword>
<dbReference type="InParanoid" id="A0A0C2WKY3"/>
<evidence type="ECO:0000256" key="6">
    <source>
        <dbReference type="SAM" id="MobiDB-lite"/>
    </source>
</evidence>